<protein>
    <submittedName>
        <fullName evidence="1">Uncharacterized protein</fullName>
    </submittedName>
</protein>
<comment type="caution">
    <text evidence="1">The sequence shown here is derived from an EMBL/GenBank/DDBJ whole genome shotgun (WGS) entry which is preliminary data.</text>
</comment>
<gene>
    <name evidence="1" type="ORF">PbB2_02865</name>
</gene>
<reference evidence="1 2" key="1">
    <citation type="journal article" date="2018" name="Genome Announc.">
        <title>Draft Genome Sequence of "Candidatus Phycosocius bacilliformis," an Alphaproteobacterial Ectosymbiont of the Hydrocarbon-Producing Green Alga Botryococcus braunii.</title>
        <authorList>
            <person name="Tanabe Y."/>
            <person name="Yamaguchi H."/>
            <person name="Watanabe M.M."/>
        </authorList>
    </citation>
    <scope>NUCLEOTIDE SEQUENCE [LARGE SCALE GENOMIC DNA]</scope>
    <source>
        <strain evidence="1 2">BOTRYCO-2</strain>
    </source>
</reference>
<proteinExistence type="predicted"/>
<organism evidence="1 2">
    <name type="scientific">Candidatus Phycosocius bacilliformis</name>
    <dbReference type="NCBI Taxonomy" id="1445552"/>
    <lineage>
        <taxon>Bacteria</taxon>
        <taxon>Pseudomonadati</taxon>
        <taxon>Pseudomonadota</taxon>
        <taxon>Alphaproteobacteria</taxon>
        <taxon>Caulobacterales</taxon>
        <taxon>Caulobacterales incertae sedis</taxon>
        <taxon>Candidatus Phycosocius</taxon>
    </lineage>
</organism>
<keyword evidence="2" id="KW-1185">Reference proteome</keyword>
<name>A0A2P2EDM6_9PROT</name>
<dbReference type="AlphaFoldDB" id="A0A2P2EDM6"/>
<accession>A0A2P2EDM6</accession>
<sequence length="84" mass="8727">MVSGKALHFLVDVAHGDFEAFGAGIGGQLLQGWIALWIANHGDWQKAQHVIIALEDGSGAIGSIAPIGALHDELTATGLRPFLG</sequence>
<dbReference type="Proteomes" id="UP000245086">
    <property type="component" value="Unassembled WGS sequence"/>
</dbReference>
<evidence type="ECO:0000313" key="1">
    <source>
        <dbReference type="EMBL" id="GBF59173.1"/>
    </source>
</evidence>
<dbReference type="EMBL" id="BFBR01000010">
    <property type="protein sequence ID" value="GBF59173.1"/>
    <property type="molecule type" value="Genomic_DNA"/>
</dbReference>
<evidence type="ECO:0000313" key="2">
    <source>
        <dbReference type="Proteomes" id="UP000245086"/>
    </source>
</evidence>